<organism evidence="1">
    <name type="scientific">Setaria italica</name>
    <name type="common">Foxtail millet</name>
    <name type="synonym">Panicum italicum</name>
    <dbReference type="NCBI Taxonomy" id="4555"/>
    <lineage>
        <taxon>Eukaryota</taxon>
        <taxon>Viridiplantae</taxon>
        <taxon>Streptophyta</taxon>
        <taxon>Embryophyta</taxon>
        <taxon>Tracheophyta</taxon>
        <taxon>Spermatophyta</taxon>
        <taxon>Magnoliopsida</taxon>
        <taxon>Liliopsida</taxon>
        <taxon>Poales</taxon>
        <taxon>Poaceae</taxon>
        <taxon>PACMAD clade</taxon>
        <taxon>Panicoideae</taxon>
        <taxon>Panicodae</taxon>
        <taxon>Paniceae</taxon>
        <taxon>Cenchrinae</taxon>
        <taxon>Setaria</taxon>
    </lineage>
</organism>
<dbReference type="EMBL" id="CM003534">
    <property type="protein sequence ID" value="RCV33017.1"/>
    <property type="molecule type" value="Genomic_DNA"/>
</dbReference>
<proteinExistence type="predicted"/>
<reference evidence="1" key="1">
    <citation type="journal article" date="2012" name="Nat. Biotechnol.">
        <title>Reference genome sequence of the model plant Setaria.</title>
        <authorList>
            <person name="Bennetzen J.L."/>
            <person name="Schmutz J."/>
            <person name="Wang H."/>
            <person name="Percifield R."/>
            <person name="Hawkins J."/>
            <person name="Pontaroli A.C."/>
            <person name="Estep M."/>
            <person name="Feng L."/>
            <person name="Vaughn J.N."/>
            <person name="Grimwood J."/>
            <person name="Jenkins J."/>
            <person name="Barry K."/>
            <person name="Lindquist E."/>
            <person name="Hellsten U."/>
            <person name="Deshpande S."/>
            <person name="Wang X."/>
            <person name="Wu X."/>
            <person name="Mitros T."/>
            <person name="Triplett J."/>
            <person name="Yang X."/>
            <person name="Ye C.Y."/>
            <person name="Mauro-Herrera M."/>
            <person name="Wang L."/>
            <person name="Li P."/>
            <person name="Sharma M."/>
            <person name="Sharma R."/>
            <person name="Ronald P.C."/>
            <person name="Panaud O."/>
            <person name="Kellogg E.A."/>
            <person name="Brutnell T.P."/>
            <person name="Doust A.N."/>
            <person name="Tuskan G.A."/>
            <person name="Rokhsar D."/>
            <person name="Devos K.M."/>
        </authorList>
    </citation>
    <scope>NUCLEOTIDE SEQUENCE [LARGE SCALE GENOMIC DNA]</scope>
    <source>
        <strain evidence="1">Yugu1</strain>
    </source>
</reference>
<evidence type="ECO:0000313" key="1">
    <source>
        <dbReference type="EMBL" id="RCV33017.1"/>
    </source>
</evidence>
<protein>
    <submittedName>
        <fullName evidence="1">Uncharacterized protein</fullName>
    </submittedName>
</protein>
<sequence length="103" mass="11413">MHPAVIARMETGNHKFILHTSTSNTAATISASLELSSTQINQVLKVVKIEDVPSNYSIRLDVKKRTEIKFDLGQLKLEIGGTKHRSIQLILFSTIHTTTALKS</sequence>
<gene>
    <name evidence="1" type="ORF">SETIT_7G048900v2</name>
</gene>
<name>A0A368RRZ8_SETIT</name>
<dbReference type="AlphaFoldDB" id="A0A368RRZ8"/>
<reference evidence="1" key="2">
    <citation type="submission" date="2015-07" db="EMBL/GenBank/DDBJ databases">
        <authorList>
            <person name="Noorani M."/>
        </authorList>
    </citation>
    <scope>NUCLEOTIDE SEQUENCE</scope>
    <source>
        <strain evidence="1">Yugu1</strain>
    </source>
</reference>
<accession>A0A368RRZ8</accession>